<proteinExistence type="predicted"/>
<accession>A0ABW5G907</accession>
<feature type="compositionally biased region" description="Low complexity" evidence="1">
    <location>
        <begin position="423"/>
        <end position="437"/>
    </location>
</feature>
<dbReference type="RefSeq" id="WP_378269916.1">
    <property type="nucleotide sequence ID" value="NZ_JBHUKR010000021.1"/>
</dbReference>
<feature type="region of interest" description="Disordered" evidence="1">
    <location>
        <begin position="529"/>
        <end position="708"/>
    </location>
</feature>
<feature type="region of interest" description="Disordered" evidence="1">
    <location>
        <begin position="411"/>
        <end position="514"/>
    </location>
</feature>
<sequence length="831" mass="86227">MVATKHSRPHPLVPRRGPWAGRASGADAPHEVGHLLEQVAILGTRAPELVLVLGERAAALAETAGSGELWVRAESLVVSARVRLGLRAATVGRAVAALRAAEDLGDMVLAAGLRTDLAVCARSVGMPLTGIAALRPVLDLAGFSGASKATALCHLVGCLSQFGRKAELDRTLTEADRLCGADEGLDGDGRLLARALLRVGVSSHRRRHGDILGAADAARTGLGFLEQLEDPSGDGGVVRVRLMLQLVCSLLDRGDTRNALEIAQPVLDEPTRVAAVAPMGWLRLAVASRILLPTGAAEAAAEVLRDGVHSTERHGLHALSAQLWAELAYVEDRLGRPSEAIECLHRGRAAEHVHARARRQAISLLAGEFGNGTQAEVNLDDVLGAAPGTLSGTRGASYDSEATGRPLVIEQPAGTTGADASPARTASAGSEAAAIRSVSTRSTGDERSSAPAATAASTGGPVVVRGERPGGPVVFIRPASASPADVPESGTSAAEAAPRRASTTGEESTLTSAQVSEFRAAWQALAAREARGTKEGGATRKWGMVGGPRPTGEQSTRKPGETGRSRAERRALESSTPKTRHDVDHGSVTARSVLDRMGISAGAGGGRRRAEPENAREHGKPDAGRTEREDSRHSEPGGTHRSGSDDGALPRISFTPPGEPVPAEQERPLAQERARDEAKEAAGFSSAVLDSPVQEESPADEAGETPHVVLHEEWLPRLKLPPSLAPFDDFSLDDDPPSLKPETGVGHASGAKDEDLPSSEPEGPPDDDLPPDAGLADLLARALAEHRAGTASAAALVKRLGSGGESGESRTVNGHGRHNGHGHNGDSRPHS</sequence>
<comment type="caution">
    <text evidence="2">The sequence shown here is derived from an EMBL/GenBank/DDBJ whole genome shotgun (WGS) entry which is preliminary data.</text>
</comment>
<feature type="compositionally biased region" description="Basic and acidic residues" evidence="1">
    <location>
        <begin position="555"/>
        <end position="572"/>
    </location>
</feature>
<feature type="compositionally biased region" description="Polar residues" evidence="1">
    <location>
        <begin position="501"/>
        <end position="514"/>
    </location>
</feature>
<keyword evidence="3" id="KW-1185">Reference proteome</keyword>
<name>A0ABW5G907_9PSEU</name>
<evidence type="ECO:0000256" key="1">
    <source>
        <dbReference type="SAM" id="MobiDB-lite"/>
    </source>
</evidence>
<feature type="compositionally biased region" description="Basic and acidic residues" evidence="1">
    <location>
        <begin position="529"/>
        <end position="538"/>
    </location>
</feature>
<evidence type="ECO:0000313" key="3">
    <source>
        <dbReference type="Proteomes" id="UP001597417"/>
    </source>
</evidence>
<dbReference type="Proteomes" id="UP001597417">
    <property type="component" value="Unassembled WGS sequence"/>
</dbReference>
<feature type="region of interest" description="Disordered" evidence="1">
    <location>
        <begin position="800"/>
        <end position="831"/>
    </location>
</feature>
<protein>
    <submittedName>
        <fullName evidence="2">Uncharacterized protein</fullName>
    </submittedName>
</protein>
<gene>
    <name evidence="2" type="ORF">ACFSXZ_34150</name>
</gene>
<reference evidence="3" key="1">
    <citation type="journal article" date="2019" name="Int. J. Syst. Evol. Microbiol.">
        <title>The Global Catalogue of Microorganisms (GCM) 10K type strain sequencing project: providing services to taxonomists for standard genome sequencing and annotation.</title>
        <authorList>
            <consortium name="The Broad Institute Genomics Platform"/>
            <consortium name="The Broad Institute Genome Sequencing Center for Infectious Disease"/>
            <person name="Wu L."/>
            <person name="Ma J."/>
        </authorList>
    </citation>
    <scope>NUCLEOTIDE SEQUENCE [LARGE SCALE GENOMIC DNA]</scope>
    <source>
        <strain evidence="3">CGMCC 4.7645</strain>
    </source>
</reference>
<feature type="compositionally biased region" description="Basic and acidic residues" evidence="1">
    <location>
        <begin position="664"/>
        <end position="680"/>
    </location>
</feature>
<evidence type="ECO:0000313" key="2">
    <source>
        <dbReference type="EMBL" id="MFD2421386.1"/>
    </source>
</evidence>
<feature type="compositionally biased region" description="Basic and acidic residues" evidence="1">
    <location>
        <begin position="608"/>
        <end position="635"/>
    </location>
</feature>
<organism evidence="2 3">
    <name type="scientific">Amycolatopsis pigmentata</name>
    <dbReference type="NCBI Taxonomy" id="450801"/>
    <lineage>
        <taxon>Bacteria</taxon>
        <taxon>Bacillati</taxon>
        <taxon>Actinomycetota</taxon>
        <taxon>Actinomycetes</taxon>
        <taxon>Pseudonocardiales</taxon>
        <taxon>Pseudonocardiaceae</taxon>
        <taxon>Amycolatopsis</taxon>
    </lineage>
</organism>
<feature type="region of interest" description="Disordered" evidence="1">
    <location>
        <begin position="1"/>
        <end position="26"/>
    </location>
</feature>
<feature type="region of interest" description="Disordered" evidence="1">
    <location>
        <begin position="720"/>
        <end position="776"/>
    </location>
</feature>
<dbReference type="EMBL" id="JBHUKR010000021">
    <property type="protein sequence ID" value="MFD2421386.1"/>
    <property type="molecule type" value="Genomic_DNA"/>
</dbReference>
<feature type="compositionally biased region" description="Low complexity" evidence="1">
    <location>
        <begin position="449"/>
        <end position="474"/>
    </location>
</feature>